<dbReference type="Proteomes" id="UP000177235">
    <property type="component" value="Unassembled WGS sequence"/>
</dbReference>
<evidence type="ECO:0000313" key="1">
    <source>
        <dbReference type="EMBL" id="OGE99876.1"/>
    </source>
</evidence>
<accession>A0A1F5QCJ4</accession>
<reference evidence="1 2" key="1">
    <citation type="journal article" date="2016" name="Nat. Commun.">
        <title>Thousands of microbial genomes shed light on interconnected biogeochemical processes in an aquifer system.</title>
        <authorList>
            <person name="Anantharaman K."/>
            <person name="Brown C.T."/>
            <person name="Hug L.A."/>
            <person name="Sharon I."/>
            <person name="Castelle C.J."/>
            <person name="Probst A.J."/>
            <person name="Thomas B.C."/>
            <person name="Singh A."/>
            <person name="Wilkins M.J."/>
            <person name="Karaoz U."/>
            <person name="Brodie E.L."/>
            <person name="Williams K.H."/>
            <person name="Hubbard S.S."/>
            <person name="Banfield J.F."/>
        </authorList>
    </citation>
    <scope>NUCLEOTIDE SEQUENCE [LARGE SCALE GENOMIC DNA]</scope>
</reference>
<protein>
    <submittedName>
        <fullName evidence="1">Uncharacterized protein</fullName>
    </submittedName>
</protein>
<comment type="caution">
    <text evidence="1">The sequence shown here is derived from an EMBL/GenBank/DDBJ whole genome shotgun (WGS) entry which is preliminary data.</text>
</comment>
<name>A0A1F5QCJ4_9BACT</name>
<dbReference type="AlphaFoldDB" id="A0A1F5QCJ4"/>
<proteinExistence type="predicted"/>
<evidence type="ECO:0000313" key="2">
    <source>
        <dbReference type="Proteomes" id="UP000177235"/>
    </source>
</evidence>
<dbReference type="EMBL" id="MFFF01000011">
    <property type="protein sequence ID" value="OGE99876.1"/>
    <property type="molecule type" value="Genomic_DNA"/>
</dbReference>
<organism evidence="1 2">
    <name type="scientific">Candidatus Doudnabacteria bacterium RIFCSPLOWO2_02_FULL_48_13</name>
    <dbReference type="NCBI Taxonomy" id="1817845"/>
    <lineage>
        <taxon>Bacteria</taxon>
        <taxon>Candidatus Doudnaibacteriota</taxon>
    </lineage>
</organism>
<gene>
    <name evidence="1" type="ORF">A3J05_03660</name>
</gene>
<sequence length="63" mass="7232">MKTQTGEFLIGLMLTATFEELDWQSKRHEPTDIEGLVKVFAKTSEAEKKGISLNLFPLQDPWH</sequence>